<accession>A0ABM9J1V7</accession>
<dbReference type="Proteomes" id="UP001189616">
    <property type="component" value="Unassembled WGS sequence"/>
</dbReference>
<dbReference type="InterPro" id="IPR021549">
    <property type="entry name" value="DUF2894"/>
</dbReference>
<feature type="region of interest" description="Disordered" evidence="1">
    <location>
        <begin position="198"/>
        <end position="217"/>
    </location>
</feature>
<dbReference type="Pfam" id="PF11445">
    <property type="entry name" value="DUF2894"/>
    <property type="match status" value="1"/>
</dbReference>
<evidence type="ECO:0008006" key="4">
    <source>
        <dbReference type="Google" id="ProtNLM"/>
    </source>
</evidence>
<keyword evidence="3" id="KW-1185">Reference proteome</keyword>
<evidence type="ECO:0000256" key="1">
    <source>
        <dbReference type="SAM" id="MobiDB-lite"/>
    </source>
</evidence>
<proteinExistence type="predicted"/>
<name>A0ABM9J1V7_9RALS</name>
<dbReference type="EMBL" id="CATYWO010000001">
    <property type="protein sequence ID" value="CAJ0779747.1"/>
    <property type="molecule type" value="Genomic_DNA"/>
</dbReference>
<evidence type="ECO:0000313" key="2">
    <source>
        <dbReference type="EMBL" id="CAJ0779747.1"/>
    </source>
</evidence>
<organism evidence="2 3">
    <name type="scientific">Ralstonia condita</name>
    <dbReference type="NCBI Taxonomy" id="3058600"/>
    <lineage>
        <taxon>Bacteria</taxon>
        <taxon>Pseudomonadati</taxon>
        <taxon>Pseudomonadota</taxon>
        <taxon>Betaproteobacteria</taxon>
        <taxon>Burkholderiales</taxon>
        <taxon>Burkholderiaceae</taxon>
        <taxon>Ralstonia</taxon>
    </lineage>
</organism>
<comment type="caution">
    <text evidence="2">The sequence shown here is derived from an EMBL/GenBank/DDBJ whole genome shotgun (WGS) entry which is preliminary data.</text>
</comment>
<dbReference type="RefSeq" id="WP_428984360.1">
    <property type="nucleotide sequence ID" value="NZ_CATYWO010000001.1"/>
</dbReference>
<sequence>MAGNVTLTESAIAAALDDLRATGADRVDPVRFRLIEALHRRAAAQAGDARDMLFQRLNRLLERYADRVRPTVPAAHTADTVDNTACPCEPVQGPLAELLRDIASRARPAGQGAMSGTYPELGMLDDFRAIWARVSAETQLRQSLDKVPSNAGPLNSSSLVHRSLVRMRELSPAYLRQFLSYVDALSWLEQMSELSTVAARDSTRTGGARKSQRGKAR</sequence>
<protein>
    <recommendedName>
        <fullName evidence="4">DUF2894 domain-containing protein</fullName>
    </recommendedName>
</protein>
<evidence type="ECO:0000313" key="3">
    <source>
        <dbReference type="Proteomes" id="UP001189616"/>
    </source>
</evidence>
<reference evidence="2 3" key="1">
    <citation type="submission" date="2023-07" db="EMBL/GenBank/DDBJ databases">
        <authorList>
            <person name="Peeters C."/>
        </authorList>
    </citation>
    <scope>NUCLEOTIDE SEQUENCE [LARGE SCALE GENOMIC DNA]</scope>
    <source>
        <strain evidence="2 3">LMG 7141</strain>
    </source>
</reference>
<gene>
    <name evidence="2" type="ORF">LMG7141_00925</name>
</gene>